<evidence type="ECO:0000313" key="2">
    <source>
        <dbReference type="Proteomes" id="UP001595715"/>
    </source>
</evidence>
<dbReference type="RefSeq" id="WP_377722174.1">
    <property type="nucleotide sequence ID" value="NZ_JBHSAM010000036.1"/>
</dbReference>
<comment type="caution">
    <text evidence="1">The sequence shown here is derived from an EMBL/GenBank/DDBJ whole genome shotgun (WGS) entry which is preliminary data.</text>
</comment>
<dbReference type="EMBL" id="JBHSAM010000036">
    <property type="protein sequence ID" value="MFC4103592.1"/>
    <property type="molecule type" value="Genomic_DNA"/>
</dbReference>
<reference evidence="2" key="1">
    <citation type="journal article" date="2019" name="Int. J. Syst. Evol. Microbiol.">
        <title>The Global Catalogue of Microorganisms (GCM) 10K type strain sequencing project: providing services to taxonomists for standard genome sequencing and annotation.</title>
        <authorList>
            <consortium name="The Broad Institute Genomics Platform"/>
            <consortium name="The Broad Institute Genome Sequencing Center for Infectious Disease"/>
            <person name="Wu L."/>
            <person name="Ma J."/>
        </authorList>
    </citation>
    <scope>NUCLEOTIDE SEQUENCE [LARGE SCALE GENOMIC DNA]</scope>
    <source>
        <strain evidence="2">IBRC-M 10987</strain>
    </source>
</reference>
<dbReference type="Proteomes" id="UP001595715">
    <property type="component" value="Unassembled WGS sequence"/>
</dbReference>
<gene>
    <name evidence="1" type="ORF">ACFOZ8_28640</name>
</gene>
<protein>
    <submittedName>
        <fullName evidence="1">Uncharacterized protein</fullName>
    </submittedName>
</protein>
<accession>A0ABV8KCI6</accession>
<organism evidence="1 2">
    <name type="scientific">Paenibacillus xanthanilyticus</name>
    <dbReference type="NCBI Taxonomy" id="1783531"/>
    <lineage>
        <taxon>Bacteria</taxon>
        <taxon>Bacillati</taxon>
        <taxon>Bacillota</taxon>
        <taxon>Bacilli</taxon>
        <taxon>Bacillales</taxon>
        <taxon>Paenibacillaceae</taxon>
        <taxon>Paenibacillus</taxon>
    </lineage>
</organism>
<proteinExistence type="predicted"/>
<name>A0ABV8KCI6_9BACL</name>
<keyword evidence="2" id="KW-1185">Reference proteome</keyword>
<evidence type="ECO:0000313" key="1">
    <source>
        <dbReference type="EMBL" id="MFC4103592.1"/>
    </source>
</evidence>
<sequence>MMLTYYRYKVDKGMMALADVPNPYQSQLRNMGYTDADAEVPTEG</sequence>